<dbReference type="InterPro" id="IPR021714">
    <property type="entry name" value="URB1_N"/>
</dbReference>
<proteinExistence type="predicted"/>
<dbReference type="PANTHER" id="PTHR13500:SF0">
    <property type="entry name" value="NUCLEOLAR PRE-RIBOSOMAL-ASSOCIATED PROTEIN 1"/>
    <property type="match status" value="1"/>
</dbReference>
<dbReference type="OrthoDB" id="72892at2759"/>
<dbReference type="InterPro" id="IPR059018">
    <property type="entry name" value="HEAT_URB1"/>
</dbReference>
<dbReference type="PANTHER" id="PTHR13500">
    <property type="entry name" value="NUCLEOLAR PRERIBOSOMAL-ASSOCIATED PROTEIN 1"/>
    <property type="match status" value="1"/>
</dbReference>
<dbReference type="GO" id="GO:0000466">
    <property type="term" value="P:maturation of 5.8S rRNA from tricistronic rRNA transcript (SSU-rRNA, 5.8S rRNA, LSU-rRNA)"/>
    <property type="evidence" value="ECO:0007669"/>
    <property type="project" value="TreeGrafter"/>
</dbReference>
<feature type="domain" description="URB1 central HEAT repeat" evidence="3">
    <location>
        <begin position="600"/>
        <end position="789"/>
    </location>
</feature>
<evidence type="ECO:0000259" key="2">
    <source>
        <dbReference type="Pfam" id="PF16201"/>
    </source>
</evidence>
<dbReference type="InterPro" id="IPR032436">
    <property type="entry name" value="URB1_C"/>
</dbReference>
<feature type="domain" description="URB1 N-terminal" evidence="1">
    <location>
        <begin position="57"/>
        <end position="390"/>
    </location>
</feature>
<feature type="domain" description="URB1 C-terminal" evidence="2">
    <location>
        <begin position="1525"/>
        <end position="1760"/>
    </location>
</feature>
<dbReference type="Pfam" id="PF16201">
    <property type="entry name" value="NopRA1"/>
    <property type="match status" value="1"/>
</dbReference>
<name>A0A1E3NL88_9ASCO</name>
<gene>
    <name evidence="4" type="ORF">PICMEDRAFT_72941</name>
</gene>
<evidence type="ECO:0000313" key="4">
    <source>
        <dbReference type="EMBL" id="ODQ46912.1"/>
    </source>
</evidence>
<accession>A0A1E3NL88</accession>
<evidence type="ECO:0000313" key="5">
    <source>
        <dbReference type="Proteomes" id="UP000094455"/>
    </source>
</evidence>
<dbReference type="GO" id="GO:0000463">
    <property type="term" value="P:maturation of LSU-rRNA from tricistronic rRNA transcript (SSU-rRNA, 5.8S rRNA, LSU-rRNA)"/>
    <property type="evidence" value="ECO:0007669"/>
    <property type="project" value="TreeGrafter"/>
</dbReference>
<protein>
    <recommendedName>
        <fullName evidence="6">Nucleolar pre-ribosomal-associated protein 1 C-terminal domain-containing protein</fullName>
    </recommendedName>
</protein>
<dbReference type="Pfam" id="PF11707">
    <property type="entry name" value="Npa1"/>
    <property type="match status" value="1"/>
</dbReference>
<sequence>MSTDDQRSKYVSNVSTESAVQLSDFVESIDVDKGQYHSSQDVINQIEYFLDKPFNITSLVQIQSYCATTNDHSALTSLNENLKTLIQFANVTPQLSTSVRPLIVELISSHNMKVFYRCFNNEQPSITIPAVNLLTAIVSFDNGSFVDQVLENFDLSLRSLADLLYPTKLSVRLSSQGKSHTTVRHYMSLFWIALCTNASPLTRIDLLTNNKKINHNWIKFITEFDNADLIRKVFVFIDKKILCEPALRKMTKCKVLGDYTLSKLVELYKNEDVKEDVHKLLTKITTDEENGLLFHDYRTWFKNVPLDCLPSNTAFNNAGVSISIGESTFKINNKIIYNVLTTLHPWADSMQLKLAVNILSNVPELVAPYTTHLFHTNGAHDPKLTSFYIGQTLLLTKIVQLSIPEDFTMLLKNLVNNMADGSYSSVKSESFLSNKILMEVICPASLNRSSLTKGLNATNEITKHLTAQLVISIIQKFSKVDKLLRFNENSLFTSFGNDLQDTLASLKLPDPSVLVGVTNECLKANKINKLLLLNYMKAADCFSKNLNIDVHLQLGSFNGLIGLNDDTTQNPLLVQEKLSDVDVLLFNSYLAITTQSSQSSQQNKWWNISPGSKNSLFTTIAKLPYDLQYREEDDKVAQADNALIGKSVEVLSNFLDDSLAFEDYRSPASDVLSSQAWAIVLSLLNCFNSLTESKAEIIDSICKTLDESISRSIKTPYKYFDAVTDYAKKSGLKNTKLSSFFVALCEQSKFAKPEHIQYVNEWIKLLSVYMFILGESLPLMNSVTKEYCEFVVKFDIHTYESYLKSKNNLRAVGFSNFSNICFTPWDKLRSKANTLIPKTDIEIVAILKRVETLIASNLELKSVEETILDLISLYGNYMVQKYTNYIDNGTSFSNVNLLERKFWKMLLLSTADYNSQVAESKFSKKCFIMDLCCEIFKTLWSNNSLDYEFKKSLQKPIFELANDENLPSFAVEHVAQYLWVLSDKQILKLIVESSSNDLGKLLVDVAIKRNLKFESEKVLNYCKKKHNSGDISPEFSRKFSKMLSGSDFSTDQITELVELAKSTQNQRFIFEILQAASGSDVEIKKFIGEQLESEFTSISNSIEGFRFLQFISVDYSAFKSRLYDISENHLNSILNNRIEVDKDLKVYLYSLTLQWNENSEDHLNIEKQISELILLDSVRNVADLIFSPEMTSLIFLLFGKKEADILKVWLTRATLYVTKVLAETAEGDLDEEFEDFLKCLQKSLNLPVWKFVSKSMLNSQLEVILNNSWINNLNVLKYATWIVISGSKNVIECTKLVNILLNNPNNSLGLGGESVKEVNLEETKFYTSLILSFLFKMNINQLSRFDLLFKIAKLYRGTTQPCDLVLKDLLVSIEEVSGESWIQLVSNWDLVDEWLPADSNGDNAAADAIITKAPEMIIETPGLQDCLTVTLHKSIVEATVKNFDPSTRSIRLPKLENTIHTHAQDFNKLEEFYLCKKVDTEEIEHRVMYDCEFILLLIVNNEDLFKFSGDHVTVNIRPLISTWLLQLTICGLAHEVKDVQEISKRIISSVILTVEDDIRTIESKREKKTDKSEIPPENAGAAISTFKERSAFKVYLCNLLYTFEEKKLAIQAGEEREPMPKLFIVFLSYLVPILANPAHFLYEKAYRYILGGSKYRDYEIPMYKSIMVNFTKDEHTQSHNDDADYYKQLQWTLRTLSKSITSPEDLKIIRRNDVIEQLSNLMNSPYVNNRIQESVLEVFERIIRLQNGADLLIRSFGLLSFVESRKVATGRSKKLWDKFAKTAMKAMVGSDCNGKDKRAREWCADDFGNVVKRVCK</sequence>
<dbReference type="InterPro" id="IPR039844">
    <property type="entry name" value="URB1"/>
</dbReference>
<organism evidence="4 5">
    <name type="scientific">Pichia membranifaciens NRRL Y-2026</name>
    <dbReference type="NCBI Taxonomy" id="763406"/>
    <lineage>
        <taxon>Eukaryota</taxon>
        <taxon>Fungi</taxon>
        <taxon>Dikarya</taxon>
        <taxon>Ascomycota</taxon>
        <taxon>Saccharomycotina</taxon>
        <taxon>Pichiomycetes</taxon>
        <taxon>Pichiales</taxon>
        <taxon>Pichiaceae</taxon>
        <taxon>Pichia</taxon>
    </lineage>
</organism>
<dbReference type="RefSeq" id="XP_019018025.1">
    <property type="nucleotide sequence ID" value="XM_019164339.1"/>
</dbReference>
<dbReference type="GeneID" id="30181026"/>
<keyword evidence="5" id="KW-1185">Reference proteome</keyword>
<dbReference type="EMBL" id="KV454003">
    <property type="protein sequence ID" value="ODQ46912.1"/>
    <property type="molecule type" value="Genomic_DNA"/>
</dbReference>
<reference evidence="4 5" key="1">
    <citation type="journal article" date="2016" name="Proc. Natl. Acad. Sci. U.S.A.">
        <title>Comparative genomics of biotechnologically important yeasts.</title>
        <authorList>
            <person name="Riley R."/>
            <person name="Haridas S."/>
            <person name="Wolfe K.H."/>
            <person name="Lopes M.R."/>
            <person name="Hittinger C.T."/>
            <person name="Goeker M."/>
            <person name="Salamov A.A."/>
            <person name="Wisecaver J.H."/>
            <person name="Long T.M."/>
            <person name="Calvey C.H."/>
            <person name="Aerts A.L."/>
            <person name="Barry K.W."/>
            <person name="Choi C."/>
            <person name="Clum A."/>
            <person name="Coughlan A.Y."/>
            <person name="Deshpande S."/>
            <person name="Douglass A.P."/>
            <person name="Hanson S.J."/>
            <person name="Klenk H.-P."/>
            <person name="LaButti K.M."/>
            <person name="Lapidus A."/>
            <person name="Lindquist E.A."/>
            <person name="Lipzen A.M."/>
            <person name="Meier-Kolthoff J.P."/>
            <person name="Ohm R.A."/>
            <person name="Otillar R.P."/>
            <person name="Pangilinan J.L."/>
            <person name="Peng Y."/>
            <person name="Rokas A."/>
            <person name="Rosa C.A."/>
            <person name="Scheuner C."/>
            <person name="Sibirny A.A."/>
            <person name="Slot J.C."/>
            <person name="Stielow J.B."/>
            <person name="Sun H."/>
            <person name="Kurtzman C.P."/>
            <person name="Blackwell M."/>
            <person name="Grigoriev I.V."/>
            <person name="Jeffries T.W."/>
        </authorList>
    </citation>
    <scope>NUCLEOTIDE SEQUENCE [LARGE SCALE GENOMIC DNA]</scope>
    <source>
        <strain evidence="4 5">NRRL Y-2026</strain>
    </source>
</reference>
<dbReference type="STRING" id="763406.A0A1E3NL88"/>
<evidence type="ECO:0008006" key="6">
    <source>
        <dbReference type="Google" id="ProtNLM"/>
    </source>
</evidence>
<dbReference type="GO" id="GO:0005730">
    <property type="term" value="C:nucleolus"/>
    <property type="evidence" value="ECO:0007669"/>
    <property type="project" value="TreeGrafter"/>
</dbReference>
<dbReference type="Proteomes" id="UP000094455">
    <property type="component" value="Unassembled WGS sequence"/>
</dbReference>
<evidence type="ECO:0000259" key="3">
    <source>
        <dbReference type="Pfam" id="PF26140"/>
    </source>
</evidence>
<evidence type="ECO:0000259" key="1">
    <source>
        <dbReference type="Pfam" id="PF11707"/>
    </source>
</evidence>
<dbReference type="Pfam" id="PF26140">
    <property type="entry name" value="HEAT_URB1"/>
    <property type="match status" value="1"/>
</dbReference>